<reference evidence="1" key="1">
    <citation type="journal article" date="2023" name="Mol. Phylogenet. Evol.">
        <title>Genome-scale phylogeny and comparative genomics of the fungal order Sordariales.</title>
        <authorList>
            <person name="Hensen N."/>
            <person name="Bonometti L."/>
            <person name="Westerberg I."/>
            <person name="Brannstrom I.O."/>
            <person name="Guillou S."/>
            <person name="Cros-Aarteil S."/>
            <person name="Calhoun S."/>
            <person name="Haridas S."/>
            <person name="Kuo A."/>
            <person name="Mondo S."/>
            <person name="Pangilinan J."/>
            <person name="Riley R."/>
            <person name="LaButti K."/>
            <person name="Andreopoulos B."/>
            <person name="Lipzen A."/>
            <person name="Chen C."/>
            <person name="Yan M."/>
            <person name="Daum C."/>
            <person name="Ng V."/>
            <person name="Clum A."/>
            <person name="Steindorff A."/>
            <person name="Ohm R.A."/>
            <person name="Martin F."/>
            <person name="Silar P."/>
            <person name="Natvig D.O."/>
            <person name="Lalanne C."/>
            <person name="Gautier V."/>
            <person name="Ament-Velasquez S.L."/>
            <person name="Kruys A."/>
            <person name="Hutchinson M.I."/>
            <person name="Powell A.J."/>
            <person name="Barry K."/>
            <person name="Miller A.N."/>
            <person name="Grigoriev I.V."/>
            <person name="Debuchy R."/>
            <person name="Gladieux P."/>
            <person name="Hiltunen Thoren M."/>
            <person name="Johannesson H."/>
        </authorList>
    </citation>
    <scope>NUCLEOTIDE SEQUENCE</scope>
    <source>
        <strain evidence="1">CBS 626.80</strain>
    </source>
</reference>
<dbReference type="AlphaFoldDB" id="A0AAN6SEA3"/>
<gene>
    <name evidence="1" type="ORF">QBC32DRAFT_316500</name>
</gene>
<evidence type="ECO:0000313" key="2">
    <source>
        <dbReference type="Proteomes" id="UP001303222"/>
    </source>
</evidence>
<name>A0AAN6SEA3_9PEZI</name>
<accession>A0AAN6SEA3</accession>
<dbReference type="Proteomes" id="UP001303222">
    <property type="component" value="Unassembled WGS sequence"/>
</dbReference>
<sequence length="73" mass="8062">MGHNINELVLHGHIYINWDGLADSNITIVTNPKKGGGQRQWFYDGPEVSKQYWGTIRGNTLPLKADAVVAPST</sequence>
<protein>
    <submittedName>
        <fullName evidence="1">Uncharacterized protein</fullName>
    </submittedName>
</protein>
<reference evidence="1" key="2">
    <citation type="submission" date="2023-06" db="EMBL/GenBank/DDBJ databases">
        <authorList>
            <consortium name="Lawrence Berkeley National Laboratory"/>
            <person name="Mondo S.J."/>
            <person name="Hensen N."/>
            <person name="Bonometti L."/>
            <person name="Westerberg I."/>
            <person name="Brannstrom I.O."/>
            <person name="Guillou S."/>
            <person name="Cros-Aarteil S."/>
            <person name="Calhoun S."/>
            <person name="Haridas S."/>
            <person name="Kuo A."/>
            <person name="Pangilinan J."/>
            <person name="Riley R."/>
            <person name="Labutti K."/>
            <person name="Andreopoulos B."/>
            <person name="Lipzen A."/>
            <person name="Chen C."/>
            <person name="Yanf M."/>
            <person name="Daum C."/>
            <person name="Ng V."/>
            <person name="Clum A."/>
            <person name="Steindorff A."/>
            <person name="Ohm R."/>
            <person name="Martin F."/>
            <person name="Silar P."/>
            <person name="Natvig D."/>
            <person name="Lalanne C."/>
            <person name="Gautier V."/>
            <person name="Ament-Velasquez S.L."/>
            <person name="Kruys A."/>
            <person name="Hutchinson M.I."/>
            <person name="Powell A.J."/>
            <person name="Barry K."/>
            <person name="Miller A.N."/>
            <person name="Grigoriev I.V."/>
            <person name="Debuchy R."/>
            <person name="Gladieux P."/>
            <person name="Thoren M.H."/>
            <person name="Johannesson H."/>
        </authorList>
    </citation>
    <scope>NUCLEOTIDE SEQUENCE</scope>
    <source>
        <strain evidence="1">CBS 626.80</strain>
    </source>
</reference>
<comment type="caution">
    <text evidence="1">The sequence shown here is derived from an EMBL/GenBank/DDBJ whole genome shotgun (WGS) entry which is preliminary data.</text>
</comment>
<proteinExistence type="predicted"/>
<dbReference type="EMBL" id="MU859201">
    <property type="protein sequence ID" value="KAK3949791.1"/>
    <property type="molecule type" value="Genomic_DNA"/>
</dbReference>
<keyword evidence="2" id="KW-1185">Reference proteome</keyword>
<organism evidence="1 2">
    <name type="scientific">Pseudoneurospora amorphoporcata</name>
    <dbReference type="NCBI Taxonomy" id="241081"/>
    <lineage>
        <taxon>Eukaryota</taxon>
        <taxon>Fungi</taxon>
        <taxon>Dikarya</taxon>
        <taxon>Ascomycota</taxon>
        <taxon>Pezizomycotina</taxon>
        <taxon>Sordariomycetes</taxon>
        <taxon>Sordariomycetidae</taxon>
        <taxon>Sordariales</taxon>
        <taxon>Sordariaceae</taxon>
        <taxon>Pseudoneurospora</taxon>
    </lineage>
</organism>
<evidence type="ECO:0000313" key="1">
    <source>
        <dbReference type="EMBL" id="KAK3949791.1"/>
    </source>
</evidence>